<name>A0ABM5EZC9_9SAUR</name>
<dbReference type="RefSeq" id="XP_072838513.1">
    <property type="nucleotide sequence ID" value="XM_072982412.1"/>
</dbReference>
<protein>
    <submittedName>
        <fullName evidence="3">Uncharacterized protein</fullName>
    </submittedName>
</protein>
<sequence>MPVRSACRCPPGGGGGAASGTAAAAASSSSGTSARLEPPPPINTAQPGVTTSRLYSGAKFRGQQRSKGNAYEVEVVVQDPGQLQGAAGEGPGRGVGASGRSETQPEGALPPPGTEAELPGTSTFALLPEAPVAVSLHPDLDLELVGGSRRETQPEEAAAAGAKENTGSYRQRLPWKAGLALPLPQRPPDPVAGPPGGVCRGGKNQRGRLSRFISCGLGQRLG</sequence>
<reference evidence="3" key="1">
    <citation type="submission" date="2025-08" db="UniProtKB">
        <authorList>
            <consortium name="RefSeq"/>
        </authorList>
    </citation>
    <scope>IDENTIFICATION</scope>
</reference>
<feature type="compositionally biased region" description="Low complexity" evidence="1">
    <location>
        <begin position="19"/>
        <end position="34"/>
    </location>
</feature>
<dbReference type="GeneID" id="140702503"/>
<evidence type="ECO:0000256" key="1">
    <source>
        <dbReference type="SAM" id="MobiDB-lite"/>
    </source>
</evidence>
<feature type="compositionally biased region" description="Gly residues" evidence="1">
    <location>
        <begin position="87"/>
        <end position="97"/>
    </location>
</feature>
<feature type="region of interest" description="Disordered" evidence="1">
    <location>
        <begin position="81"/>
        <end position="120"/>
    </location>
</feature>
<gene>
    <name evidence="3" type="primary">LOC140702503</name>
</gene>
<evidence type="ECO:0000313" key="2">
    <source>
        <dbReference type="Proteomes" id="UP001652642"/>
    </source>
</evidence>
<feature type="region of interest" description="Disordered" evidence="1">
    <location>
        <begin position="149"/>
        <end position="205"/>
    </location>
</feature>
<keyword evidence="2" id="KW-1185">Reference proteome</keyword>
<evidence type="ECO:0000313" key="3">
    <source>
        <dbReference type="RefSeq" id="XP_072838513.1"/>
    </source>
</evidence>
<dbReference type="Proteomes" id="UP001652642">
    <property type="component" value="Chromosome 13"/>
</dbReference>
<feature type="region of interest" description="Disordered" evidence="1">
    <location>
        <begin position="1"/>
        <end position="50"/>
    </location>
</feature>
<accession>A0ABM5EZC9</accession>
<organism evidence="2 3">
    <name type="scientific">Pogona vitticeps</name>
    <name type="common">central bearded dragon</name>
    <dbReference type="NCBI Taxonomy" id="103695"/>
    <lineage>
        <taxon>Eukaryota</taxon>
        <taxon>Metazoa</taxon>
        <taxon>Chordata</taxon>
        <taxon>Craniata</taxon>
        <taxon>Vertebrata</taxon>
        <taxon>Euteleostomi</taxon>
        <taxon>Lepidosauria</taxon>
        <taxon>Squamata</taxon>
        <taxon>Bifurcata</taxon>
        <taxon>Unidentata</taxon>
        <taxon>Episquamata</taxon>
        <taxon>Toxicofera</taxon>
        <taxon>Iguania</taxon>
        <taxon>Acrodonta</taxon>
        <taxon>Agamidae</taxon>
        <taxon>Amphibolurinae</taxon>
        <taxon>Pogona</taxon>
    </lineage>
</organism>
<proteinExistence type="predicted"/>
<feature type="compositionally biased region" description="Pro residues" evidence="1">
    <location>
        <begin position="184"/>
        <end position="193"/>
    </location>
</feature>